<comment type="pathway">
    <text evidence="1">Amino-sugar metabolism; 1,6-anhydro-N-acetylmuramate degradation.</text>
</comment>
<name>A0A543AZT7_9ACTN</name>
<dbReference type="EC" id="2.7.1.170" evidence="1"/>
<dbReference type="InterPro" id="IPR005338">
    <property type="entry name" value="Anhydro_N_Ac-Mur_kinase"/>
</dbReference>
<keyword evidence="1" id="KW-0808">Transferase</keyword>
<keyword evidence="1" id="KW-0547">Nucleotide-binding</keyword>
<reference evidence="2 3" key="1">
    <citation type="submission" date="2019-06" db="EMBL/GenBank/DDBJ databases">
        <title>Sequencing the genomes of 1000 actinobacteria strains.</title>
        <authorList>
            <person name="Klenk H.-P."/>
        </authorList>
    </citation>
    <scope>NUCLEOTIDE SEQUENCE [LARGE SCALE GENOMIC DNA]</scope>
    <source>
        <strain evidence="2 3">DSM 45928</strain>
    </source>
</reference>
<dbReference type="InterPro" id="IPR043129">
    <property type="entry name" value="ATPase_NBD"/>
</dbReference>
<dbReference type="PANTHER" id="PTHR30605:SF0">
    <property type="entry name" value="ANHYDRO-N-ACETYLMURAMIC ACID KINASE"/>
    <property type="match status" value="1"/>
</dbReference>
<protein>
    <recommendedName>
        <fullName evidence="1">Anhydro-N-acetylmuramic acid kinase</fullName>
        <ecNumber evidence="1">2.7.1.170</ecNumber>
    </recommendedName>
    <alternativeName>
        <fullName evidence="1">AnhMurNAc kinase</fullName>
    </alternativeName>
</protein>
<dbReference type="PANTHER" id="PTHR30605">
    <property type="entry name" value="ANHYDRO-N-ACETYLMURAMIC ACID KINASE"/>
    <property type="match status" value="1"/>
</dbReference>
<accession>A0A543AZT7</accession>
<evidence type="ECO:0000313" key="3">
    <source>
        <dbReference type="Proteomes" id="UP000317043"/>
    </source>
</evidence>
<comment type="caution">
    <text evidence="2">The sequence shown here is derived from an EMBL/GenBank/DDBJ whole genome shotgun (WGS) entry which is preliminary data.</text>
</comment>
<dbReference type="SUPFAM" id="SSF53067">
    <property type="entry name" value="Actin-like ATPase domain"/>
    <property type="match status" value="1"/>
</dbReference>
<dbReference type="InParanoid" id="A0A543AZT7"/>
<keyword evidence="3" id="KW-1185">Reference proteome</keyword>
<dbReference type="GO" id="GO:0005524">
    <property type="term" value="F:ATP binding"/>
    <property type="evidence" value="ECO:0007669"/>
    <property type="project" value="UniProtKB-UniRule"/>
</dbReference>
<dbReference type="UniPathway" id="UPA00544"/>
<sequence>MRVLGMISGTSHDGIDTAVVDFTLEGDRLRGTLAYSGGTPYDPALRARLIAALPPAPTTLAEMCELDTLIGQAFADVAASTIEAAGPVDLIVSHGQTVFHWVDATTALGTLQIGQPAWIAERTGVPVLSDVRIRDITAGGHGAPLVSYLDTLLLGAVEGTPAALNLGGISNMTIVGDQVSAYDIGPANALIDAAIVAAGANDLGYDADGAIAATGTVVPELLDVLLSEPYYALSAPKSTGKELFHGTYITDAIATAGVSVELPDLVATLTELTVRTVAADVARAGVTTLVVSGGGVHNPVMLAGLRRELPEVDIVVSDEFGAPADSKEAIAFALIGWCTAHGLPGTEPAGTGAREARVLGTLTPGAGPLRLPEPLARAPRGLVLDAAGS</sequence>
<dbReference type="AlphaFoldDB" id="A0A543AZT7"/>
<dbReference type="Gene3D" id="3.30.420.40">
    <property type="match status" value="2"/>
</dbReference>
<dbReference type="GO" id="GO:0016773">
    <property type="term" value="F:phosphotransferase activity, alcohol group as acceptor"/>
    <property type="evidence" value="ECO:0007669"/>
    <property type="project" value="UniProtKB-UniRule"/>
</dbReference>
<dbReference type="HAMAP" id="MF_01270">
    <property type="entry name" value="AnhMurNAc_kinase"/>
    <property type="match status" value="1"/>
</dbReference>
<dbReference type="Proteomes" id="UP000317043">
    <property type="component" value="Unassembled WGS sequence"/>
</dbReference>
<evidence type="ECO:0000313" key="2">
    <source>
        <dbReference type="EMBL" id="TQL78097.1"/>
    </source>
</evidence>
<dbReference type="RefSeq" id="WP_142042027.1">
    <property type="nucleotide sequence ID" value="NZ_JBHTGS010000001.1"/>
</dbReference>
<dbReference type="GO" id="GO:0006040">
    <property type="term" value="P:amino sugar metabolic process"/>
    <property type="evidence" value="ECO:0007669"/>
    <property type="project" value="InterPro"/>
</dbReference>
<proteinExistence type="inferred from homology"/>
<dbReference type="OrthoDB" id="9763949at2"/>
<dbReference type="UniPathway" id="UPA00343"/>
<dbReference type="NCBIfam" id="NF007146">
    <property type="entry name" value="PRK09585.2-6"/>
    <property type="match status" value="1"/>
</dbReference>
<comment type="function">
    <text evidence="1">Catalyzes the specific phosphorylation of 1,6-anhydro-N-acetylmuramic acid (anhMurNAc) with the simultaneous cleavage of the 1,6-anhydro ring, generating MurNAc-6-P. Is required for the utilization of anhMurNAc either imported from the medium or derived from its own cell wall murein, and thus plays a role in cell wall recycling.</text>
</comment>
<dbReference type="GO" id="GO:0097175">
    <property type="term" value="P:1,6-anhydro-N-acetyl-beta-muramic acid catabolic process"/>
    <property type="evidence" value="ECO:0007669"/>
    <property type="project" value="UniProtKB-UniRule"/>
</dbReference>
<evidence type="ECO:0000256" key="1">
    <source>
        <dbReference type="HAMAP-Rule" id="MF_01270"/>
    </source>
</evidence>
<dbReference type="GO" id="GO:0016301">
    <property type="term" value="F:kinase activity"/>
    <property type="evidence" value="ECO:0007669"/>
    <property type="project" value="UniProtKB-KW"/>
</dbReference>
<dbReference type="Pfam" id="PF03702">
    <property type="entry name" value="AnmK"/>
    <property type="match status" value="1"/>
</dbReference>
<keyword evidence="1" id="KW-0067">ATP-binding</keyword>
<keyword evidence="1 2" id="KW-0418">Kinase</keyword>
<dbReference type="GO" id="GO:0009254">
    <property type="term" value="P:peptidoglycan turnover"/>
    <property type="evidence" value="ECO:0007669"/>
    <property type="project" value="UniProtKB-UniRule"/>
</dbReference>
<organism evidence="2 3">
    <name type="scientific">Stackebrandtia endophytica</name>
    <dbReference type="NCBI Taxonomy" id="1496996"/>
    <lineage>
        <taxon>Bacteria</taxon>
        <taxon>Bacillati</taxon>
        <taxon>Actinomycetota</taxon>
        <taxon>Actinomycetes</taxon>
        <taxon>Glycomycetales</taxon>
        <taxon>Glycomycetaceae</taxon>
        <taxon>Stackebrandtia</taxon>
    </lineage>
</organism>
<comment type="catalytic activity">
    <reaction evidence="1">
        <text>1,6-anhydro-N-acetyl-beta-muramate + ATP + H2O = N-acetyl-D-muramate 6-phosphate + ADP + H(+)</text>
        <dbReference type="Rhea" id="RHEA:24952"/>
        <dbReference type="ChEBI" id="CHEBI:15377"/>
        <dbReference type="ChEBI" id="CHEBI:15378"/>
        <dbReference type="ChEBI" id="CHEBI:30616"/>
        <dbReference type="ChEBI" id="CHEBI:58690"/>
        <dbReference type="ChEBI" id="CHEBI:58722"/>
        <dbReference type="ChEBI" id="CHEBI:456216"/>
        <dbReference type="EC" id="2.7.1.170"/>
    </reaction>
</comment>
<comment type="pathway">
    <text evidence="1">Cell wall biogenesis; peptidoglycan recycling.</text>
</comment>
<comment type="similarity">
    <text evidence="1">Belongs to the anhydro-N-acetylmuramic acid kinase family.</text>
</comment>
<dbReference type="EMBL" id="VFOW01000001">
    <property type="protein sequence ID" value="TQL78097.1"/>
    <property type="molecule type" value="Genomic_DNA"/>
</dbReference>
<feature type="binding site" evidence="1">
    <location>
        <begin position="9"/>
        <end position="16"/>
    </location>
    <ligand>
        <name>ATP</name>
        <dbReference type="ChEBI" id="CHEBI:30616"/>
    </ligand>
</feature>
<keyword evidence="1" id="KW-0119">Carbohydrate metabolism</keyword>
<gene>
    <name evidence="1" type="primary">anmK</name>
    <name evidence="2" type="ORF">FB566_3674</name>
</gene>